<accession>A0A6H2C1Q3</accession>
<evidence type="ECO:0000313" key="3">
    <source>
        <dbReference type="Proteomes" id="UP000502433"/>
    </source>
</evidence>
<feature type="transmembrane region" description="Helical" evidence="1">
    <location>
        <begin position="22"/>
        <end position="40"/>
    </location>
</feature>
<sequence length="126" mass="14458">MITSTTMDKLPAKDTDISKTQLILYLIPIIGFFPSLWTLYQRQGSRQQVTASRLSITLAFIWMLGYFMLTTGAATDFLTLRLLILNSFLTSGYFLVSVWLIFRVIQGKSSHLPGFSNLAERLWHKY</sequence>
<name>A0A6H2C1Q3_DOLFA</name>
<feature type="transmembrane region" description="Helical" evidence="1">
    <location>
        <begin position="52"/>
        <end position="74"/>
    </location>
</feature>
<evidence type="ECO:0008006" key="4">
    <source>
        <dbReference type="Google" id="ProtNLM"/>
    </source>
</evidence>
<organism evidence="2 3">
    <name type="scientific">Dolichospermum flos-aquae CCAP 1403/13F</name>
    <dbReference type="NCBI Taxonomy" id="315271"/>
    <lineage>
        <taxon>Bacteria</taxon>
        <taxon>Bacillati</taxon>
        <taxon>Cyanobacteriota</taxon>
        <taxon>Cyanophyceae</taxon>
        <taxon>Nostocales</taxon>
        <taxon>Aphanizomenonaceae</taxon>
        <taxon>Dolichospermum</taxon>
    </lineage>
</organism>
<keyword evidence="1" id="KW-1133">Transmembrane helix</keyword>
<dbReference type="RefSeq" id="WP_168695982.1">
    <property type="nucleotide sequence ID" value="NZ_CP051206.1"/>
</dbReference>
<dbReference type="AlphaFoldDB" id="A0A6H2C1Q3"/>
<dbReference type="EMBL" id="CP051206">
    <property type="protein sequence ID" value="QJB44879.1"/>
    <property type="molecule type" value="Genomic_DNA"/>
</dbReference>
<protein>
    <recommendedName>
        <fullName evidence="4">DUF4870 domain-containing protein</fullName>
    </recommendedName>
</protein>
<reference evidence="2 3" key="2">
    <citation type="submission" date="2020-04" db="EMBL/GenBank/DDBJ databases">
        <authorList>
            <person name="Fomenkov A."/>
            <person name="Anton B.P."/>
            <person name="Roberts R.J."/>
        </authorList>
    </citation>
    <scope>NUCLEOTIDE SEQUENCE [LARGE SCALE GENOMIC DNA]</scope>
    <source>
        <strain evidence="2 3">CCAP 1403/13f</strain>
    </source>
</reference>
<dbReference type="Proteomes" id="UP000502433">
    <property type="component" value="Chromosome"/>
</dbReference>
<reference evidence="2 3" key="1">
    <citation type="submission" date="2020-04" db="EMBL/GenBank/DDBJ databases">
        <title>Genome-Wide Identification of 5-Methylcytosine Sites in Bacterial Genomes By High-Throughput Sequencing of MspJI Restriction Fragments.</title>
        <authorList>
            <person name="Wu V."/>
        </authorList>
    </citation>
    <scope>NUCLEOTIDE SEQUENCE [LARGE SCALE GENOMIC DNA]</scope>
    <source>
        <strain evidence="2 3">CCAP 1403/13f</strain>
    </source>
</reference>
<keyword evidence="1" id="KW-0472">Membrane</keyword>
<evidence type="ECO:0000256" key="1">
    <source>
        <dbReference type="SAM" id="Phobius"/>
    </source>
</evidence>
<dbReference type="KEGG" id="dfs:HGD76_12555"/>
<evidence type="ECO:0000313" key="2">
    <source>
        <dbReference type="EMBL" id="QJB44879.1"/>
    </source>
</evidence>
<feature type="transmembrane region" description="Helical" evidence="1">
    <location>
        <begin position="80"/>
        <end position="102"/>
    </location>
</feature>
<keyword evidence="1" id="KW-0812">Transmembrane</keyword>
<proteinExistence type="predicted"/>
<gene>
    <name evidence="2" type="ORF">HGD76_12555</name>
</gene>